<feature type="compositionally biased region" description="Low complexity" evidence="1">
    <location>
        <begin position="35"/>
        <end position="46"/>
    </location>
</feature>
<accession>A0A0U1MBG5</accession>
<name>A0A0U1MBG5_TALIS</name>
<evidence type="ECO:0000313" key="3">
    <source>
        <dbReference type="Proteomes" id="UP000054383"/>
    </source>
</evidence>
<feature type="compositionally biased region" description="Polar residues" evidence="1">
    <location>
        <begin position="58"/>
        <end position="69"/>
    </location>
</feature>
<keyword evidence="3" id="KW-1185">Reference proteome</keyword>
<dbReference type="OMA" id="NHASAWI"/>
<feature type="compositionally biased region" description="Low complexity" evidence="1">
    <location>
        <begin position="485"/>
        <end position="498"/>
    </location>
</feature>
<evidence type="ECO:0000256" key="1">
    <source>
        <dbReference type="SAM" id="MobiDB-lite"/>
    </source>
</evidence>
<dbReference type="PANTHER" id="PTHR38887:SF1">
    <property type="entry name" value="RAS MODIFICATION PROTEIN ERF4"/>
    <property type="match status" value="1"/>
</dbReference>
<protein>
    <submittedName>
        <fullName evidence="2">Uncharacterized protein</fullName>
    </submittedName>
</protein>
<proteinExistence type="predicted"/>
<dbReference type="OrthoDB" id="3433125at2759"/>
<feature type="region of interest" description="Disordered" evidence="1">
    <location>
        <begin position="21"/>
        <end position="104"/>
    </location>
</feature>
<organism evidence="2 3">
    <name type="scientific">Talaromyces islandicus</name>
    <name type="common">Penicillium islandicum</name>
    <dbReference type="NCBI Taxonomy" id="28573"/>
    <lineage>
        <taxon>Eukaryota</taxon>
        <taxon>Fungi</taxon>
        <taxon>Dikarya</taxon>
        <taxon>Ascomycota</taxon>
        <taxon>Pezizomycotina</taxon>
        <taxon>Eurotiomycetes</taxon>
        <taxon>Eurotiomycetidae</taxon>
        <taxon>Eurotiales</taxon>
        <taxon>Trichocomaceae</taxon>
        <taxon>Talaromyces</taxon>
        <taxon>Talaromyces sect. Islandici</taxon>
    </lineage>
</organism>
<evidence type="ECO:0000313" key="2">
    <source>
        <dbReference type="EMBL" id="CRG92662.1"/>
    </source>
</evidence>
<dbReference type="EMBL" id="CVMT01000013">
    <property type="protein sequence ID" value="CRG92662.1"/>
    <property type="molecule type" value="Genomic_DNA"/>
</dbReference>
<feature type="region of interest" description="Disordered" evidence="1">
    <location>
        <begin position="462"/>
        <end position="515"/>
    </location>
</feature>
<sequence>MSGLIGKVSLGVGLVAEARQHHKAKKAAEREHANNENNTESNTENSPQNLPAPGVAHNNETSPTSSSVNDRADTEEAQWQLDEAQDELVGGSTPRKSKQGTANPDKVVQAFLDRQTLPETAQLRLFENARLEYPVVLPQRRPRDKKRGFVRAYAPDLQSKGIDQALWLDLIETLNESSLANPWINAINLAALATNALPTAIGFAVSTAIMIATQIAMEAQGRYRQNKALVKLNDEFFRPRELYCLIMTWDPNSHSSRINVDVNTTVKNSVSNRGGMLRKFQSSNGTTTQFEFMQTAQLVFPGLDYIAAVPGEEAKGIRNKLKRSKDFVTEYMDRKAQAEFVGENPDNLLSNELNPIFASKYADPNHPIHSGSLVSLILLGYINPQMGRSSSGRLGDGGLVGAALSARRDLTGRFGGQVYNDRSANASDRGFGFAGGLSRRMDRRGQGGLIGGLVGMAAEAVRNRGEQQRTTPQQSYGGDINRDNQYQSQQQQGYTQTQRTNAGDPGRSGRDGPLGIKKLLNEKVLYLMVVNMPTDDEMSEARRITAEWDAQDEPPPYEEVEM</sequence>
<dbReference type="AlphaFoldDB" id="A0A0U1MBG5"/>
<gene>
    <name evidence="2" type="ORF">PISL3812_09726</name>
</gene>
<dbReference type="PANTHER" id="PTHR38887">
    <property type="entry name" value="CHROMOSOME 21, WHOLE GENOME SHOTGUN SEQUENCE"/>
    <property type="match status" value="1"/>
</dbReference>
<dbReference type="InterPro" id="IPR053221">
    <property type="entry name" value="Burnettramic_acid_biosynth"/>
</dbReference>
<dbReference type="Proteomes" id="UP000054383">
    <property type="component" value="Unassembled WGS sequence"/>
</dbReference>
<reference evidence="2 3" key="1">
    <citation type="submission" date="2015-04" db="EMBL/GenBank/DDBJ databases">
        <authorList>
            <person name="Syromyatnikov M.Y."/>
            <person name="Popov V.N."/>
        </authorList>
    </citation>
    <scope>NUCLEOTIDE SEQUENCE [LARGE SCALE GENOMIC DNA]</scope>
    <source>
        <strain evidence="2">WF-38-12</strain>
    </source>
</reference>